<sequence>MGHVPCPPATRDDDVSAAADVAVVAGVACWLLVGALPMLLGSGDKAAGVDRLTDYLLCSSRSRHASQRNHVPLPPLAQSF</sequence>
<evidence type="ECO:0000256" key="1">
    <source>
        <dbReference type="SAM" id="Phobius"/>
    </source>
</evidence>
<proteinExistence type="predicted"/>
<keyword evidence="3" id="KW-1185">Reference proteome</keyword>
<evidence type="ECO:0000313" key="3">
    <source>
        <dbReference type="Proteomes" id="UP000027002"/>
    </source>
</evidence>
<name>A0A8E5HR37_USTVR</name>
<dbReference type="KEGG" id="uvi:66064952"/>
<dbReference type="AlphaFoldDB" id="A0A8E5HR37"/>
<accession>A0A8E5HR37</accession>
<reference evidence="2" key="1">
    <citation type="submission" date="2020-03" db="EMBL/GenBank/DDBJ databases">
        <title>A mixture of massive structural variations and highly conserved coding sequences in Ustilaginoidea virens genome.</title>
        <authorList>
            <person name="Zhang K."/>
            <person name="Zhao Z."/>
            <person name="Zhang Z."/>
            <person name="Li Y."/>
            <person name="Hsiang T."/>
            <person name="Sun W."/>
        </authorList>
    </citation>
    <scope>NUCLEOTIDE SEQUENCE</scope>
    <source>
        <strain evidence="2">UV-8b</strain>
    </source>
</reference>
<keyword evidence="1" id="KW-1133">Transmembrane helix</keyword>
<keyword evidence="1" id="KW-0812">Transmembrane</keyword>
<protein>
    <submittedName>
        <fullName evidence="2">Uncharacterized protein</fullName>
    </submittedName>
</protein>
<dbReference type="RefSeq" id="XP_042997606.1">
    <property type="nucleotide sequence ID" value="XM_043141672.1"/>
</dbReference>
<dbReference type="Proteomes" id="UP000027002">
    <property type="component" value="Chromosome 3"/>
</dbReference>
<feature type="transmembrane region" description="Helical" evidence="1">
    <location>
        <begin position="21"/>
        <end position="41"/>
    </location>
</feature>
<gene>
    <name evidence="2" type="ORF">UV8b_04174</name>
</gene>
<organism evidence="2 3">
    <name type="scientific">Ustilaginoidea virens</name>
    <name type="common">Rice false smut fungus</name>
    <name type="synonym">Villosiclava virens</name>
    <dbReference type="NCBI Taxonomy" id="1159556"/>
    <lineage>
        <taxon>Eukaryota</taxon>
        <taxon>Fungi</taxon>
        <taxon>Dikarya</taxon>
        <taxon>Ascomycota</taxon>
        <taxon>Pezizomycotina</taxon>
        <taxon>Sordariomycetes</taxon>
        <taxon>Hypocreomycetidae</taxon>
        <taxon>Hypocreales</taxon>
        <taxon>Clavicipitaceae</taxon>
        <taxon>Ustilaginoidea</taxon>
    </lineage>
</organism>
<dbReference type="GeneID" id="66064952"/>
<keyword evidence="1" id="KW-0472">Membrane</keyword>
<dbReference type="EMBL" id="CP072755">
    <property type="protein sequence ID" value="QUC19933.1"/>
    <property type="molecule type" value="Genomic_DNA"/>
</dbReference>
<evidence type="ECO:0000313" key="2">
    <source>
        <dbReference type="EMBL" id="QUC19933.1"/>
    </source>
</evidence>